<dbReference type="RefSeq" id="WP_135594263.1">
    <property type="nucleotide sequence ID" value="NZ_RQEZ01000116.1"/>
</dbReference>
<feature type="transmembrane region" description="Helical" evidence="1">
    <location>
        <begin position="136"/>
        <end position="156"/>
    </location>
</feature>
<evidence type="ECO:0000256" key="1">
    <source>
        <dbReference type="SAM" id="Phobius"/>
    </source>
</evidence>
<dbReference type="NCBIfam" id="NF047440">
    <property type="entry name" value="LA3751_2_3_fam"/>
    <property type="match status" value="1"/>
</dbReference>
<dbReference type="InterPro" id="IPR059217">
    <property type="entry name" value="LA3751_2-like"/>
</dbReference>
<protein>
    <recommendedName>
        <fullName evidence="4">Glycosyltransferase RgtA/B/C/D-like domain-containing protein</fullName>
    </recommendedName>
</protein>
<keyword evidence="1" id="KW-0812">Transmembrane</keyword>
<dbReference type="EMBL" id="RQFA01000048">
    <property type="protein sequence ID" value="TGK32665.1"/>
    <property type="molecule type" value="Genomic_DNA"/>
</dbReference>
<accession>A0A5F1YAL5</accession>
<keyword evidence="1" id="KW-1133">Transmembrane helix</keyword>
<reference evidence="2" key="1">
    <citation type="journal article" date="2019" name="PLoS Negl. Trop. Dis.">
        <title>Revisiting the worldwide diversity of Leptospira species in the environment.</title>
        <authorList>
            <person name="Vincent A.T."/>
            <person name="Schiettekatte O."/>
            <person name="Bourhy P."/>
            <person name="Veyrier F.J."/>
            <person name="Picardeau M."/>
        </authorList>
    </citation>
    <scope>NUCLEOTIDE SEQUENCE [LARGE SCALE GENOMIC DNA]</scope>
    <source>
        <strain evidence="2">201800299</strain>
    </source>
</reference>
<feature type="transmembrane region" description="Helical" evidence="1">
    <location>
        <begin position="42"/>
        <end position="59"/>
    </location>
</feature>
<keyword evidence="1" id="KW-0472">Membrane</keyword>
<comment type="caution">
    <text evidence="2">The sequence shown here is derived from an EMBL/GenBank/DDBJ whole genome shotgun (WGS) entry which is preliminary data.</text>
</comment>
<evidence type="ECO:0008006" key="4">
    <source>
        <dbReference type="Google" id="ProtNLM"/>
    </source>
</evidence>
<gene>
    <name evidence="2" type="ORF">EHQ17_11865</name>
</gene>
<name>A0A5F1YAL5_9LEPT</name>
<evidence type="ECO:0000313" key="3">
    <source>
        <dbReference type="Proteomes" id="UP000298277"/>
    </source>
</evidence>
<feature type="transmembrane region" description="Helical" evidence="1">
    <location>
        <begin position="168"/>
        <end position="189"/>
    </location>
</feature>
<feature type="transmembrane region" description="Helical" evidence="1">
    <location>
        <begin position="396"/>
        <end position="417"/>
    </location>
</feature>
<feature type="transmembrane region" description="Helical" evidence="1">
    <location>
        <begin position="371"/>
        <end position="390"/>
    </location>
</feature>
<feature type="transmembrane region" description="Helical" evidence="1">
    <location>
        <begin position="257"/>
        <end position="275"/>
    </location>
</feature>
<proteinExistence type="predicted"/>
<dbReference type="OrthoDB" id="345104at2"/>
<feature type="transmembrane region" description="Helical" evidence="1">
    <location>
        <begin position="319"/>
        <end position="338"/>
    </location>
</feature>
<evidence type="ECO:0000313" key="2">
    <source>
        <dbReference type="EMBL" id="TGK32665.1"/>
    </source>
</evidence>
<keyword evidence="3" id="KW-1185">Reference proteome</keyword>
<feature type="transmembrane region" description="Helical" evidence="1">
    <location>
        <begin position="209"/>
        <end position="236"/>
    </location>
</feature>
<dbReference type="Proteomes" id="UP000298277">
    <property type="component" value="Unassembled WGS sequence"/>
</dbReference>
<sequence length="545" mass="62113">MRTKEREIDKEESILRFNEFVKRNYKINEKVSPRFVETVKRNWGLFSSFMILVAVSLWIDSGEFYIADSALKAMQTESLIENGFGSDEIRYPAQKLDPLREAFFLPGFAQNVNGKFIGQYPIAFSFYSSLLRVAGLGWKFIPFVNSLLSLIALYLLSRSGRIDQKTVLLGYSGTILLALNSDFGEYPVFFLLNTVGFVSWLTYRDTKRISSFCIALAALTTAVWFRLESVLFLTGLALAELPIRAEERKKLTRTHNVFLISLSISPLIIFFFLNITEYGHPFGVRYIFNFGREEISITEKIVRSLSIVFVNFVEGIPKFGFFFYSPFLILPVVYYLFFGKKLDENVKFLLKLGGIYSLSVLLTAPNDGITITGRYLFLLLLPLLVLWSGWNPGSAGFWKSISVFSVVFALSASGITLKIMRHVSKQEKFFRNSFAQNDTSLWIFTDPILCGQAGIDHISRKILCIHPDTNVDRIVSNIASDESLVSVSLFFMDEKETLKLGNSFPSLSRNKSIELESALESRFGQENKRTPFKGFYAVEYHKILK</sequence>
<organism evidence="2 3">
    <name type="scientific">Leptospira gomenensis</name>
    <dbReference type="NCBI Taxonomy" id="2484974"/>
    <lineage>
        <taxon>Bacteria</taxon>
        <taxon>Pseudomonadati</taxon>
        <taxon>Spirochaetota</taxon>
        <taxon>Spirochaetia</taxon>
        <taxon>Leptospirales</taxon>
        <taxon>Leptospiraceae</taxon>
        <taxon>Leptospira</taxon>
    </lineage>
</organism>
<dbReference type="AlphaFoldDB" id="A0A5F1YAL5"/>